<dbReference type="InterPro" id="IPR029063">
    <property type="entry name" value="SAM-dependent_MTases_sf"/>
</dbReference>
<dbReference type="OrthoDB" id="184880at2759"/>
<dbReference type="PANTHER" id="PTHR43591">
    <property type="entry name" value="METHYLTRANSFERASE"/>
    <property type="match status" value="1"/>
</dbReference>
<organism evidence="2 3">
    <name type="scientific">Trametes coccinea (strain BRFM310)</name>
    <name type="common">Pycnoporus coccineus</name>
    <dbReference type="NCBI Taxonomy" id="1353009"/>
    <lineage>
        <taxon>Eukaryota</taxon>
        <taxon>Fungi</taxon>
        <taxon>Dikarya</taxon>
        <taxon>Basidiomycota</taxon>
        <taxon>Agaricomycotina</taxon>
        <taxon>Agaricomycetes</taxon>
        <taxon>Polyporales</taxon>
        <taxon>Polyporaceae</taxon>
        <taxon>Trametes</taxon>
    </lineage>
</organism>
<dbReference type="STRING" id="1353009.A0A1Y2IAV7"/>
<keyword evidence="3" id="KW-1185">Reference proteome</keyword>
<dbReference type="SUPFAM" id="SSF53335">
    <property type="entry name" value="S-adenosyl-L-methionine-dependent methyltransferases"/>
    <property type="match status" value="1"/>
</dbReference>
<dbReference type="AlphaFoldDB" id="A0A1Y2IAV7"/>
<accession>A0A1Y2IAV7</accession>
<protein>
    <recommendedName>
        <fullName evidence="1">Methyltransferase domain-containing protein</fullName>
    </recommendedName>
</protein>
<dbReference type="Pfam" id="PF13649">
    <property type="entry name" value="Methyltransf_25"/>
    <property type="match status" value="1"/>
</dbReference>
<dbReference type="EMBL" id="KZ084149">
    <property type="protein sequence ID" value="OSC97572.1"/>
    <property type="molecule type" value="Genomic_DNA"/>
</dbReference>
<dbReference type="InterPro" id="IPR041698">
    <property type="entry name" value="Methyltransf_25"/>
</dbReference>
<reference evidence="2 3" key="1">
    <citation type="journal article" date="2015" name="Biotechnol. Biofuels">
        <title>Enhanced degradation of softwood versus hardwood by the white-rot fungus Pycnoporus coccineus.</title>
        <authorList>
            <person name="Couturier M."/>
            <person name="Navarro D."/>
            <person name="Chevret D."/>
            <person name="Henrissat B."/>
            <person name="Piumi F."/>
            <person name="Ruiz-Duenas F.J."/>
            <person name="Martinez A.T."/>
            <person name="Grigoriev I.V."/>
            <person name="Riley R."/>
            <person name="Lipzen A."/>
            <person name="Berrin J.G."/>
            <person name="Master E.R."/>
            <person name="Rosso M.N."/>
        </authorList>
    </citation>
    <scope>NUCLEOTIDE SEQUENCE [LARGE SCALE GENOMIC DNA]</scope>
    <source>
        <strain evidence="2 3">BRFM310</strain>
    </source>
</reference>
<evidence type="ECO:0000313" key="2">
    <source>
        <dbReference type="EMBL" id="OSC97572.1"/>
    </source>
</evidence>
<feature type="domain" description="Methyltransferase" evidence="1">
    <location>
        <begin position="118"/>
        <end position="172"/>
    </location>
</feature>
<proteinExistence type="predicted"/>
<dbReference type="Proteomes" id="UP000193067">
    <property type="component" value="Unassembled WGS sequence"/>
</dbReference>
<gene>
    <name evidence="2" type="ORF">PYCCODRAFT_1419283</name>
</gene>
<dbReference type="CDD" id="cd02440">
    <property type="entry name" value="AdoMet_MTases"/>
    <property type="match status" value="1"/>
</dbReference>
<dbReference type="GO" id="GO:0008168">
    <property type="term" value="F:methyltransferase activity"/>
    <property type="evidence" value="ECO:0007669"/>
    <property type="project" value="TreeGrafter"/>
</dbReference>
<dbReference type="Gene3D" id="3.40.50.150">
    <property type="entry name" value="Vaccinia Virus protein VP39"/>
    <property type="match status" value="1"/>
</dbReference>
<name>A0A1Y2IAV7_TRAC3</name>
<sequence>MSVTSLTQDATEERRASLYVIPAADPEKERLQTQYAFKKMLFGWNEPIPHSVDITNLNNILDVAAGTFAWTLDIAAMPKVRRRVAKPNDDSGYNVDGIHLFACDIETKFFPDKDVTGQLGITAFQHDATQRFPADLHDKFDLVHVSFLFLCLTQEGWKSALRNCYEVLKPGGTLLIDEADPVMYSEMASAPAEDAVGHDLDKCLSAPGWLGNANRIYTAFALENGFFVDMTFRLSNLLREAGFEVADTKRVVAPSGRACHTLRPDLTEHGFEEFSVENITSIFEHLAAALFAKDKLCNNEGTAVTSLEEMKNMVAGVKEGLRQEGGFSFGRYCVARKTQA</sequence>
<evidence type="ECO:0000259" key="1">
    <source>
        <dbReference type="Pfam" id="PF13649"/>
    </source>
</evidence>
<dbReference type="PANTHER" id="PTHR43591:SF105">
    <property type="entry name" value="METHYLTRANSFERASE DOMAIN-CONTAINING PROTEIN-RELATED"/>
    <property type="match status" value="1"/>
</dbReference>
<evidence type="ECO:0000313" key="3">
    <source>
        <dbReference type="Proteomes" id="UP000193067"/>
    </source>
</evidence>